<dbReference type="NCBIfam" id="TIGR00612">
    <property type="entry name" value="ispG_gcpE"/>
    <property type="match status" value="1"/>
</dbReference>
<dbReference type="InterPro" id="IPR045854">
    <property type="entry name" value="NO2/SO3_Rdtase_4Fe4S_sf"/>
</dbReference>
<dbReference type="EC" id="1.17.7.3" evidence="7"/>
<comment type="function">
    <text evidence="7">Converts 2C-methyl-D-erythritol 2,4-cyclodiphosphate (ME-2,4cPP) into 1-hydroxy-2-methyl-2-(E)-butenyl 4-diphosphate.</text>
</comment>
<dbReference type="EMBL" id="JABZMK010000001">
    <property type="protein sequence ID" value="MBF1128635.1"/>
    <property type="molecule type" value="Genomic_DNA"/>
</dbReference>
<keyword evidence="6 7" id="KW-0414">Isoprene biosynthesis</keyword>
<dbReference type="AlphaFoldDB" id="A0A930B925"/>
<comment type="caution">
    <text evidence="10">The sequence shown here is derived from an EMBL/GenBank/DDBJ whole genome shotgun (WGS) entry which is preliminary data.</text>
</comment>
<dbReference type="PANTHER" id="PTHR30454">
    <property type="entry name" value="4-HYDROXY-3-METHYLBUT-2-EN-1-YL DIPHOSPHATE SYNTHASE"/>
    <property type="match status" value="1"/>
</dbReference>
<comment type="cofactor">
    <cofactor evidence="7">
        <name>[4Fe-4S] cluster</name>
        <dbReference type="ChEBI" id="CHEBI:49883"/>
    </cofactor>
    <text evidence="7">Binds 1 [4Fe-4S] cluster.</text>
</comment>
<evidence type="ECO:0000256" key="4">
    <source>
        <dbReference type="ARBA" id="ARBA00023004"/>
    </source>
</evidence>
<dbReference type="FunFam" id="3.20.20.20:FF:000001">
    <property type="entry name" value="4-hydroxy-3-methylbut-2-en-1-yl diphosphate synthase (flavodoxin)"/>
    <property type="match status" value="1"/>
</dbReference>
<dbReference type="GO" id="GO:0051539">
    <property type="term" value="F:4 iron, 4 sulfur cluster binding"/>
    <property type="evidence" value="ECO:0007669"/>
    <property type="project" value="UniProtKB-UniRule"/>
</dbReference>
<dbReference type="InterPro" id="IPR058578">
    <property type="entry name" value="IspG_TIM"/>
</dbReference>
<dbReference type="InterPro" id="IPR016425">
    <property type="entry name" value="IspG_bac"/>
</dbReference>
<feature type="binding site" evidence="7">
    <location>
        <position position="306"/>
    </location>
    <ligand>
        <name>[4Fe-4S] cluster</name>
        <dbReference type="ChEBI" id="CHEBI:49883"/>
    </ligand>
</feature>
<evidence type="ECO:0000259" key="8">
    <source>
        <dbReference type="Pfam" id="PF04551"/>
    </source>
</evidence>
<name>A0A930B925_9FIRM</name>
<dbReference type="InterPro" id="IPR011005">
    <property type="entry name" value="Dihydropteroate_synth-like_sf"/>
</dbReference>
<evidence type="ECO:0000256" key="3">
    <source>
        <dbReference type="ARBA" id="ARBA00023002"/>
    </source>
</evidence>
<dbReference type="SUPFAM" id="SSF51717">
    <property type="entry name" value="Dihydropteroate synthetase-like"/>
    <property type="match status" value="1"/>
</dbReference>
<feature type="binding site" evidence="7">
    <location>
        <position position="267"/>
    </location>
    <ligand>
        <name>[4Fe-4S] cluster</name>
        <dbReference type="ChEBI" id="CHEBI:49883"/>
    </ligand>
</feature>
<dbReference type="InterPro" id="IPR004588">
    <property type="entry name" value="IspG_bac-typ"/>
</dbReference>
<comment type="similarity">
    <text evidence="7">Belongs to the IspG family.</text>
</comment>
<dbReference type="NCBIfam" id="NF001540">
    <property type="entry name" value="PRK00366.1"/>
    <property type="match status" value="1"/>
</dbReference>
<dbReference type="PANTHER" id="PTHR30454:SF0">
    <property type="entry name" value="4-HYDROXY-3-METHYLBUT-2-EN-1-YL DIPHOSPHATE SYNTHASE (FERREDOXIN), CHLOROPLASTIC"/>
    <property type="match status" value="1"/>
</dbReference>
<dbReference type="SUPFAM" id="SSF56014">
    <property type="entry name" value="Nitrite and sulphite reductase 4Fe-4S domain-like"/>
    <property type="match status" value="1"/>
</dbReference>
<dbReference type="InterPro" id="IPR058579">
    <property type="entry name" value="IspG_C"/>
</dbReference>
<evidence type="ECO:0000313" key="11">
    <source>
        <dbReference type="Proteomes" id="UP000757890"/>
    </source>
</evidence>
<keyword evidence="4 7" id="KW-0408">Iron</keyword>
<dbReference type="GO" id="GO:0046429">
    <property type="term" value="F:4-hydroxy-3-methylbut-2-en-1-yl diphosphate synthase activity (ferredoxin)"/>
    <property type="evidence" value="ECO:0007669"/>
    <property type="project" value="UniProtKB-UniRule"/>
</dbReference>
<dbReference type="RefSeq" id="WP_276638441.1">
    <property type="nucleotide sequence ID" value="NZ_DBEZZS010000099.1"/>
</dbReference>
<evidence type="ECO:0000259" key="9">
    <source>
        <dbReference type="Pfam" id="PF26540"/>
    </source>
</evidence>
<feature type="binding site" evidence="7">
    <location>
        <position position="299"/>
    </location>
    <ligand>
        <name>[4Fe-4S] cluster</name>
        <dbReference type="ChEBI" id="CHEBI:49883"/>
    </ligand>
</feature>
<feature type="domain" description="IspG C-terminal" evidence="9">
    <location>
        <begin position="261"/>
        <end position="348"/>
    </location>
</feature>
<feature type="binding site" evidence="7">
    <location>
        <position position="264"/>
    </location>
    <ligand>
        <name>[4Fe-4S] cluster</name>
        <dbReference type="ChEBI" id="CHEBI:49883"/>
    </ligand>
</feature>
<proteinExistence type="inferred from homology"/>
<dbReference type="PIRSF" id="PIRSF004640">
    <property type="entry name" value="IspG"/>
    <property type="match status" value="1"/>
</dbReference>
<dbReference type="Pfam" id="PF26540">
    <property type="entry name" value="GcpE_C"/>
    <property type="match status" value="1"/>
</dbReference>
<dbReference type="GO" id="GO:0016114">
    <property type="term" value="P:terpenoid biosynthetic process"/>
    <property type="evidence" value="ECO:0007669"/>
    <property type="project" value="InterPro"/>
</dbReference>
<dbReference type="Gene3D" id="3.20.20.20">
    <property type="entry name" value="Dihydropteroate synthase-like"/>
    <property type="match status" value="1"/>
</dbReference>
<dbReference type="GO" id="GO:0019288">
    <property type="term" value="P:isopentenyl diphosphate biosynthetic process, methylerythritol 4-phosphate pathway"/>
    <property type="evidence" value="ECO:0007669"/>
    <property type="project" value="UniProtKB-UniRule"/>
</dbReference>
<sequence>MTRVTRQIKVGDVLIGGSAPIAIQSMSTFSPADTEYAAAQINALDEAGADIVRLAVPDKKAAEALGVLRAKVKVPLVADIHFDYRLALTAMESGIDALRINPGNIGKRENVIKVVTMAKEKNIPIRIGINAGSLPEYILEEYGGHPTAEGMVAGALEHVRILENENFHNIVISVKSTDVPMMVKANRMLHDKVDYPLHLGVTEAGTLYRGTIKSAVGIGALLLDGIGDTIRVSLTDDPVKEVKAAKEILSSVGLQQYGPVLVSCPTCGRTQVNLIEMAQEVERRLEKFKKPVRVAVMGCAVNGPGEAREADFGIAGGKGAGLLFRKGKVIRSVPETELIDALMEEIEKYENEGE</sequence>
<reference evidence="10" key="1">
    <citation type="submission" date="2020-04" db="EMBL/GenBank/DDBJ databases">
        <title>Deep metagenomics examines the oral microbiome during advanced dental caries in children, revealing novel taxa and co-occurrences with host molecules.</title>
        <authorList>
            <person name="Baker J.L."/>
            <person name="Morton J.T."/>
            <person name="Dinis M."/>
            <person name="Alvarez R."/>
            <person name="Tran N.C."/>
            <person name="Knight R."/>
            <person name="Edlund A."/>
        </authorList>
    </citation>
    <scope>NUCLEOTIDE SEQUENCE</scope>
    <source>
        <strain evidence="10">JCVI_32_bin.14</strain>
    </source>
</reference>
<protein>
    <recommendedName>
        <fullName evidence="7">4-hydroxy-3-methylbut-2-en-1-yl diphosphate synthase (flavodoxin)</fullName>
        <ecNumber evidence="7">1.17.7.3</ecNumber>
    </recommendedName>
    <alternativeName>
        <fullName evidence="7">1-hydroxy-2-methyl-2-(E)-butenyl 4-diphosphate synthase</fullName>
    </alternativeName>
</protein>
<dbReference type="GO" id="GO:0141197">
    <property type="term" value="F:4-hydroxy-3-methylbut-2-enyl-diphosphate synthase activity (flavodoxin)"/>
    <property type="evidence" value="ECO:0007669"/>
    <property type="project" value="UniProtKB-EC"/>
</dbReference>
<gene>
    <name evidence="7 10" type="primary">ispG</name>
    <name evidence="10" type="synonym">gcpE</name>
    <name evidence="10" type="ORF">HXL70_01095</name>
</gene>
<dbReference type="FunFam" id="3.30.413.10:FF:000005">
    <property type="entry name" value="4-hydroxy-3-methylbut-2-en-1-yl diphosphate synthase (flavodoxin)"/>
    <property type="match status" value="1"/>
</dbReference>
<dbReference type="HAMAP" id="MF_00159">
    <property type="entry name" value="IspG"/>
    <property type="match status" value="1"/>
</dbReference>
<feature type="domain" description="IspG TIM-barrel" evidence="8">
    <location>
        <begin position="5"/>
        <end position="245"/>
    </location>
</feature>
<evidence type="ECO:0000256" key="7">
    <source>
        <dbReference type="HAMAP-Rule" id="MF_00159"/>
    </source>
</evidence>
<dbReference type="GO" id="GO:0005506">
    <property type="term" value="F:iron ion binding"/>
    <property type="evidence" value="ECO:0007669"/>
    <property type="project" value="InterPro"/>
</dbReference>
<keyword evidence="5 7" id="KW-0411">Iron-sulfur</keyword>
<accession>A0A930B925</accession>
<dbReference type="Gene3D" id="3.30.413.10">
    <property type="entry name" value="Sulfite Reductase Hemoprotein, domain 1"/>
    <property type="match status" value="1"/>
</dbReference>
<evidence type="ECO:0000256" key="5">
    <source>
        <dbReference type="ARBA" id="ARBA00023014"/>
    </source>
</evidence>
<keyword evidence="1 7" id="KW-0004">4Fe-4S</keyword>
<evidence type="ECO:0000256" key="2">
    <source>
        <dbReference type="ARBA" id="ARBA00022723"/>
    </source>
</evidence>
<evidence type="ECO:0000313" key="10">
    <source>
        <dbReference type="EMBL" id="MBF1128635.1"/>
    </source>
</evidence>
<comment type="pathway">
    <text evidence="7">Isoprenoid biosynthesis; isopentenyl diphosphate biosynthesis via DXP pathway; isopentenyl diphosphate from 1-deoxy-D-xylulose 5-phosphate: step 5/6.</text>
</comment>
<dbReference type="Proteomes" id="UP000757890">
    <property type="component" value="Unassembled WGS sequence"/>
</dbReference>
<keyword evidence="2 7" id="KW-0479">Metal-binding</keyword>
<organism evidence="10 11">
    <name type="scientific">Dialister invisus</name>
    <dbReference type="NCBI Taxonomy" id="218538"/>
    <lineage>
        <taxon>Bacteria</taxon>
        <taxon>Bacillati</taxon>
        <taxon>Bacillota</taxon>
        <taxon>Negativicutes</taxon>
        <taxon>Veillonellales</taxon>
        <taxon>Veillonellaceae</taxon>
        <taxon>Dialister</taxon>
    </lineage>
</organism>
<keyword evidence="3 7" id="KW-0560">Oxidoreductase</keyword>
<dbReference type="Pfam" id="PF04551">
    <property type="entry name" value="GcpE"/>
    <property type="match status" value="1"/>
</dbReference>
<evidence type="ECO:0000256" key="1">
    <source>
        <dbReference type="ARBA" id="ARBA00022485"/>
    </source>
</evidence>
<comment type="catalytic activity">
    <reaction evidence="7">
        <text>(2E)-4-hydroxy-3-methylbut-2-enyl diphosphate + oxidized [flavodoxin] + H2O + 2 H(+) = 2-C-methyl-D-erythritol 2,4-cyclic diphosphate + reduced [flavodoxin]</text>
        <dbReference type="Rhea" id="RHEA:43604"/>
        <dbReference type="Rhea" id="RHEA-COMP:10622"/>
        <dbReference type="Rhea" id="RHEA-COMP:10623"/>
        <dbReference type="ChEBI" id="CHEBI:15377"/>
        <dbReference type="ChEBI" id="CHEBI:15378"/>
        <dbReference type="ChEBI" id="CHEBI:57618"/>
        <dbReference type="ChEBI" id="CHEBI:58210"/>
        <dbReference type="ChEBI" id="CHEBI:58483"/>
        <dbReference type="ChEBI" id="CHEBI:128753"/>
        <dbReference type="EC" id="1.17.7.3"/>
    </reaction>
</comment>
<evidence type="ECO:0000256" key="6">
    <source>
        <dbReference type="ARBA" id="ARBA00023229"/>
    </source>
</evidence>